<dbReference type="GO" id="GO:0071555">
    <property type="term" value="P:cell wall organization"/>
    <property type="evidence" value="ECO:0007669"/>
    <property type="project" value="UniProtKB-KW"/>
</dbReference>
<proteinExistence type="inferred from homology"/>
<dbReference type="InterPro" id="IPR050386">
    <property type="entry name" value="Glycosyl_hydrolase_5"/>
</dbReference>
<dbReference type="OMA" id="PLSEPWN"/>
<comment type="caution">
    <text evidence="19">The sequence shown here is derived from an EMBL/GenBank/DDBJ whole genome shotgun (WGS) entry which is preliminary data.</text>
</comment>
<organism evidence="19 20">
    <name type="scientific">Trametes pubescens</name>
    <name type="common">White-rot fungus</name>
    <dbReference type="NCBI Taxonomy" id="154538"/>
    <lineage>
        <taxon>Eukaryota</taxon>
        <taxon>Fungi</taxon>
        <taxon>Dikarya</taxon>
        <taxon>Basidiomycota</taxon>
        <taxon>Agaricomycotina</taxon>
        <taxon>Agaricomycetes</taxon>
        <taxon>Polyporales</taxon>
        <taxon>Polyporaceae</taxon>
        <taxon>Trametes</taxon>
    </lineage>
</organism>
<comment type="subcellular location">
    <subcellularLocation>
        <location evidence="1">Cell membrane</location>
        <topology evidence="1">Single-pass type II membrane protein</topology>
    </subcellularLocation>
</comment>
<dbReference type="AlphaFoldDB" id="A0A1M2VT17"/>
<dbReference type="GO" id="GO:0005886">
    <property type="term" value="C:plasma membrane"/>
    <property type="evidence" value="ECO:0007669"/>
    <property type="project" value="UniProtKB-SubCell"/>
</dbReference>
<evidence type="ECO:0000256" key="3">
    <source>
        <dbReference type="ARBA" id="ARBA00022475"/>
    </source>
</evidence>
<evidence type="ECO:0000256" key="7">
    <source>
        <dbReference type="ARBA" id="ARBA00022989"/>
    </source>
</evidence>
<evidence type="ECO:0000313" key="19">
    <source>
        <dbReference type="EMBL" id="OJT10737.1"/>
    </source>
</evidence>
<accession>A0A1M2VT17</accession>
<dbReference type="InterPro" id="IPR001547">
    <property type="entry name" value="Glyco_hydro_5"/>
</dbReference>
<protein>
    <recommendedName>
        <fullName evidence="14">glucan 1,3-beta-glucosidase</fullName>
        <ecNumber evidence="14">3.2.1.58</ecNumber>
    </recommendedName>
    <alternativeName>
        <fullName evidence="15">Exo-1,3-beta-glucanase D</fullName>
    </alternativeName>
</protein>
<evidence type="ECO:0000256" key="13">
    <source>
        <dbReference type="ARBA" id="ARBA00037126"/>
    </source>
</evidence>
<keyword evidence="6" id="KW-0735">Signal-anchor</keyword>
<evidence type="ECO:0000256" key="16">
    <source>
        <dbReference type="SAM" id="MobiDB-lite"/>
    </source>
</evidence>
<evidence type="ECO:0000256" key="12">
    <source>
        <dbReference type="ARBA" id="ARBA00036824"/>
    </source>
</evidence>
<dbReference type="EC" id="3.2.1.58" evidence="14"/>
<dbReference type="GO" id="GO:0009251">
    <property type="term" value="P:glucan catabolic process"/>
    <property type="evidence" value="ECO:0007669"/>
    <property type="project" value="TreeGrafter"/>
</dbReference>
<keyword evidence="9" id="KW-0325">Glycoprotein</keyword>
<dbReference type="STRING" id="154538.A0A1M2VT17"/>
<evidence type="ECO:0000256" key="2">
    <source>
        <dbReference type="ARBA" id="ARBA00005641"/>
    </source>
</evidence>
<dbReference type="InterPro" id="IPR017853">
    <property type="entry name" value="GH"/>
</dbReference>
<reference evidence="19 20" key="1">
    <citation type="submission" date="2016-10" db="EMBL/GenBank/DDBJ databases">
        <title>Genome sequence of the basidiomycete white-rot fungus Trametes pubescens.</title>
        <authorList>
            <person name="Makela M.R."/>
            <person name="Granchi Z."/>
            <person name="Peng M."/>
            <person name="De Vries R.P."/>
            <person name="Grigoriev I."/>
            <person name="Riley R."/>
            <person name="Hilden K."/>
        </authorList>
    </citation>
    <scope>NUCLEOTIDE SEQUENCE [LARGE SCALE GENOMIC DNA]</scope>
    <source>
        <strain evidence="19 20">FBCC735</strain>
    </source>
</reference>
<sequence length="735" mass="79240">MSSEFNPYGLSQPPSVGGSQATLRGESPYLRSPENNLPKESLTSIPREFAPLLQDQPPAPYNSSPLANKESGYLTDPRPAKRPFYKTLWFWIAAIIIVAAAVVLPVYFVVIRPKHDSKTSSGSVATGSSNSTGTTTTGSSQALVQFGGDGSTVTKEDGTTFVYNNSFGGYWVSNAENPYDNSARPNSWTPPLNQSWRWGEDRINGVNLGGLFVPEPFIVPELFETNPGAVDEWTLSTILAGKGQLQEVLENHYDTFITEEDIAQIAGAGLNWIRVPIPFWAIETWQDVGVDGSGQTVAEPFLARVCWKYILRLIGWARKYGLRVLLDLHTIPGSQNGYNHSGKLGSLNWLNGPMGLANAERSLDYIRTIVEFVSQPEYKDVVQMFGILNEPFLPTIGRAPIESFYLRVYEMVREITGTGEGNGPVISFHDGFDALKNWANFLPGADRIAIDDHPYFAFDGQPNREPVNITAVGGDGTQLGGKWPLQACNAWGANMNTSRANFGISVAGEFSNAINDCGLWVIGIGVQPHYGSDCEYWADASQWSDANKQGLLNFALASMDALGDFFFWTWKIGASTTTNTVQAPLWSYKLGLENGWMPKDPRAARGMCESLGVTPQPFNGPFQPWQTGGAGAGTIAPAATASIQQWPPTLQNVPTGGATALPQYTSIATPVTLPPLTPTATASVTVTATAGNGWFDAQDTAPAVTPISGCGYPDAWDAIGAQVPLSGCLPGPTST</sequence>
<dbReference type="OrthoDB" id="62120at2759"/>
<evidence type="ECO:0000313" key="20">
    <source>
        <dbReference type="Proteomes" id="UP000184267"/>
    </source>
</evidence>
<keyword evidence="11" id="KW-0961">Cell wall biogenesis/degradation</keyword>
<dbReference type="PANTHER" id="PTHR31297">
    <property type="entry name" value="GLUCAN ENDO-1,6-BETA-GLUCOSIDASE B"/>
    <property type="match status" value="1"/>
</dbReference>
<feature type="compositionally biased region" description="Low complexity" evidence="16">
    <location>
        <begin position="119"/>
        <end position="140"/>
    </location>
</feature>
<keyword evidence="20" id="KW-1185">Reference proteome</keyword>
<keyword evidence="7 17" id="KW-1133">Transmembrane helix</keyword>
<comment type="similarity">
    <text evidence="2">Belongs to the glycosyl hydrolase 5 (cellulase A) family.</text>
</comment>
<dbReference type="GO" id="GO:0004338">
    <property type="term" value="F:glucan exo-1,3-beta-glucosidase activity"/>
    <property type="evidence" value="ECO:0007669"/>
    <property type="project" value="UniProtKB-EC"/>
</dbReference>
<evidence type="ECO:0000259" key="18">
    <source>
        <dbReference type="Pfam" id="PF00150"/>
    </source>
</evidence>
<evidence type="ECO:0000256" key="17">
    <source>
        <dbReference type="SAM" id="Phobius"/>
    </source>
</evidence>
<dbReference type="Pfam" id="PF00150">
    <property type="entry name" value="Cellulase"/>
    <property type="match status" value="1"/>
</dbReference>
<evidence type="ECO:0000256" key="11">
    <source>
        <dbReference type="ARBA" id="ARBA00023316"/>
    </source>
</evidence>
<evidence type="ECO:0000256" key="8">
    <source>
        <dbReference type="ARBA" id="ARBA00023136"/>
    </source>
</evidence>
<evidence type="ECO:0000256" key="5">
    <source>
        <dbReference type="ARBA" id="ARBA00022801"/>
    </source>
</evidence>
<feature type="region of interest" description="Disordered" evidence="16">
    <location>
        <begin position="1"/>
        <end position="74"/>
    </location>
</feature>
<feature type="transmembrane region" description="Helical" evidence="17">
    <location>
        <begin position="88"/>
        <end position="110"/>
    </location>
</feature>
<dbReference type="GO" id="GO:0009986">
    <property type="term" value="C:cell surface"/>
    <property type="evidence" value="ECO:0007669"/>
    <property type="project" value="TreeGrafter"/>
</dbReference>
<feature type="region of interest" description="Disordered" evidence="16">
    <location>
        <begin position="116"/>
        <end position="143"/>
    </location>
</feature>
<dbReference type="PANTHER" id="PTHR31297:SF34">
    <property type="entry name" value="GLUCAN 1,3-BETA-GLUCOSIDASE 2"/>
    <property type="match status" value="1"/>
</dbReference>
<evidence type="ECO:0000256" key="15">
    <source>
        <dbReference type="ARBA" id="ARBA00041260"/>
    </source>
</evidence>
<evidence type="ECO:0000256" key="14">
    <source>
        <dbReference type="ARBA" id="ARBA00038929"/>
    </source>
</evidence>
<evidence type="ECO:0000256" key="4">
    <source>
        <dbReference type="ARBA" id="ARBA00022692"/>
    </source>
</evidence>
<comment type="function">
    <text evidence="13">Glucosidase involved in the degradation of cellulosic biomass. Active on lichenan.</text>
</comment>
<dbReference type="Proteomes" id="UP000184267">
    <property type="component" value="Unassembled WGS sequence"/>
</dbReference>
<feature type="domain" description="Glycoside hydrolase family 5" evidence="18">
    <location>
        <begin position="253"/>
        <end position="418"/>
    </location>
</feature>
<dbReference type="Gene3D" id="3.20.20.80">
    <property type="entry name" value="Glycosidases"/>
    <property type="match status" value="1"/>
</dbReference>
<evidence type="ECO:0000256" key="1">
    <source>
        <dbReference type="ARBA" id="ARBA00004401"/>
    </source>
</evidence>
<evidence type="ECO:0000256" key="9">
    <source>
        <dbReference type="ARBA" id="ARBA00023180"/>
    </source>
</evidence>
<dbReference type="EMBL" id="MNAD01000743">
    <property type="protein sequence ID" value="OJT10737.1"/>
    <property type="molecule type" value="Genomic_DNA"/>
</dbReference>
<dbReference type="GO" id="GO:0005576">
    <property type="term" value="C:extracellular region"/>
    <property type="evidence" value="ECO:0007669"/>
    <property type="project" value="TreeGrafter"/>
</dbReference>
<keyword evidence="8 17" id="KW-0472">Membrane</keyword>
<evidence type="ECO:0000256" key="10">
    <source>
        <dbReference type="ARBA" id="ARBA00023295"/>
    </source>
</evidence>
<feature type="compositionally biased region" description="Polar residues" evidence="16">
    <location>
        <begin position="12"/>
        <end position="22"/>
    </location>
</feature>
<keyword evidence="10" id="KW-0326">Glycosidase</keyword>
<keyword evidence="5" id="KW-0378">Hydrolase</keyword>
<keyword evidence="4 17" id="KW-0812">Transmembrane</keyword>
<gene>
    <name evidence="19" type="ORF">TRAPUB_12769</name>
</gene>
<evidence type="ECO:0000256" key="6">
    <source>
        <dbReference type="ARBA" id="ARBA00022968"/>
    </source>
</evidence>
<dbReference type="SUPFAM" id="SSF51445">
    <property type="entry name" value="(Trans)glycosidases"/>
    <property type="match status" value="1"/>
</dbReference>
<comment type="catalytic activity">
    <reaction evidence="12">
        <text>Successive hydrolysis of beta-D-glucose units from the non-reducing ends of (1-&gt;3)-beta-D-glucans, releasing alpha-glucose.</text>
        <dbReference type="EC" id="3.2.1.58"/>
    </reaction>
</comment>
<keyword evidence="3" id="KW-1003">Cell membrane</keyword>
<name>A0A1M2VT17_TRAPU</name>